<reference evidence="4" key="1">
    <citation type="journal article" date="2019" name="Int. J. Syst. Evol. Microbiol.">
        <title>The Global Catalogue of Microorganisms (GCM) 10K type strain sequencing project: providing services to taxonomists for standard genome sequencing and annotation.</title>
        <authorList>
            <consortium name="The Broad Institute Genomics Platform"/>
            <consortium name="The Broad Institute Genome Sequencing Center for Infectious Disease"/>
            <person name="Wu L."/>
            <person name="Ma J."/>
        </authorList>
    </citation>
    <scope>NUCLEOTIDE SEQUENCE [LARGE SCALE GENOMIC DNA]</scope>
    <source>
        <strain evidence="4">CECT 8531</strain>
    </source>
</reference>
<name>A0ABV8RGV4_9SPHN</name>
<dbReference type="Gene3D" id="3.40.50.720">
    <property type="entry name" value="NAD(P)-binding Rossmann-like Domain"/>
    <property type="match status" value="1"/>
</dbReference>
<dbReference type="SUPFAM" id="SSF51735">
    <property type="entry name" value="NAD(P)-binding Rossmann-fold domains"/>
    <property type="match status" value="1"/>
</dbReference>
<feature type="domain" description="GFO/IDH/MocA-like oxidoreductase" evidence="2">
    <location>
        <begin position="126"/>
        <end position="235"/>
    </location>
</feature>
<dbReference type="Pfam" id="PF22725">
    <property type="entry name" value="GFO_IDH_MocA_C3"/>
    <property type="match status" value="1"/>
</dbReference>
<organism evidence="3 4">
    <name type="scientific">Sphingorhabdus arenilitoris</name>
    <dbReference type="NCBI Taxonomy" id="1490041"/>
    <lineage>
        <taxon>Bacteria</taxon>
        <taxon>Pseudomonadati</taxon>
        <taxon>Pseudomonadota</taxon>
        <taxon>Alphaproteobacteria</taxon>
        <taxon>Sphingomonadales</taxon>
        <taxon>Sphingomonadaceae</taxon>
        <taxon>Sphingorhabdus</taxon>
    </lineage>
</organism>
<sequence>MIKIAQVGCGYWGKNLARNFFEIGNLAAVVDDNPAVAADMAAKFGVEARGFDEILADESIDGIALATPAELHGAQAARIMEAGKHCYVEKPLALSVADAEQLISLARKHDRTLMVGHLLQYHPVFLKCLQMVREGAVGALRYIYSNRMSLGKFRVEENVLWSFAPHDISMILAIAAEEPVAVTAQGMDYVTPGVADWCTAQMSFASGLKAHVQVSWLHPFKEQRLVIIGEKGSLVFEDSQPDWHMKLAFYPHQIQETEISGQSVPIKGELSYEIVPHSEPLKNECQHFVDAIAGKCSPRTSGEEGLAVLRVLAAAEVCLTENILKQKES</sequence>
<dbReference type="InterPro" id="IPR051450">
    <property type="entry name" value="Gfo/Idh/MocA_Oxidoreductases"/>
</dbReference>
<gene>
    <name evidence="3" type="ORF">ACFOWX_08670</name>
</gene>
<comment type="caution">
    <text evidence="3">The sequence shown here is derived from an EMBL/GenBank/DDBJ whole genome shotgun (WGS) entry which is preliminary data.</text>
</comment>
<dbReference type="RefSeq" id="WP_381423212.1">
    <property type="nucleotide sequence ID" value="NZ_JBHSDH010000013.1"/>
</dbReference>
<evidence type="ECO:0000259" key="2">
    <source>
        <dbReference type="Pfam" id="PF22725"/>
    </source>
</evidence>
<dbReference type="InterPro" id="IPR055170">
    <property type="entry name" value="GFO_IDH_MocA-like_dom"/>
</dbReference>
<accession>A0ABV8RGV4</accession>
<keyword evidence="4" id="KW-1185">Reference proteome</keyword>
<protein>
    <submittedName>
        <fullName evidence="3">Gfo/Idh/MocA family protein</fullName>
    </submittedName>
</protein>
<dbReference type="Pfam" id="PF01408">
    <property type="entry name" value="GFO_IDH_MocA"/>
    <property type="match status" value="1"/>
</dbReference>
<evidence type="ECO:0000259" key="1">
    <source>
        <dbReference type="Pfam" id="PF01408"/>
    </source>
</evidence>
<dbReference type="PANTHER" id="PTHR43377:SF6">
    <property type="entry name" value="GFO_IDH_MOCA-LIKE OXIDOREDUCTASE N-TERMINAL DOMAIN-CONTAINING PROTEIN"/>
    <property type="match status" value="1"/>
</dbReference>
<dbReference type="PANTHER" id="PTHR43377">
    <property type="entry name" value="BILIVERDIN REDUCTASE A"/>
    <property type="match status" value="1"/>
</dbReference>
<dbReference type="EMBL" id="JBHSDH010000013">
    <property type="protein sequence ID" value="MFC4292485.1"/>
    <property type="molecule type" value="Genomic_DNA"/>
</dbReference>
<dbReference type="Proteomes" id="UP001595887">
    <property type="component" value="Unassembled WGS sequence"/>
</dbReference>
<evidence type="ECO:0000313" key="3">
    <source>
        <dbReference type="EMBL" id="MFC4292485.1"/>
    </source>
</evidence>
<dbReference type="InterPro" id="IPR036291">
    <property type="entry name" value="NAD(P)-bd_dom_sf"/>
</dbReference>
<feature type="domain" description="Gfo/Idh/MocA-like oxidoreductase N-terminal" evidence="1">
    <location>
        <begin position="2"/>
        <end position="117"/>
    </location>
</feature>
<dbReference type="Gene3D" id="3.30.360.10">
    <property type="entry name" value="Dihydrodipicolinate Reductase, domain 2"/>
    <property type="match status" value="1"/>
</dbReference>
<proteinExistence type="predicted"/>
<evidence type="ECO:0000313" key="4">
    <source>
        <dbReference type="Proteomes" id="UP001595887"/>
    </source>
</evidence>
<dbReference type="SUPFAM" id="SSF55347">
    <property type="entry name" value="Glyceraldehyde-3-phosphate dehydrogenase-like, C-terminal domain"/>
    <property type="match status" value="1"/>
</dbReference>
<dbReference type="InterPro" id="IPR000683">
    <property type="entry name" value="Gfo/Idh/MocA-like_OxRdtase_N"/>
</dbReference>